<dbReference type="EMBL" id="BARU01042490">
    <property type="protein sequence ID" value="GAH85472.1"/>
    <property type="molecule type" value="Genomic_DNA"/>
</dbReference>
<protein>
    <recommendedName>
        <fullName evidence="2">Phosphomevalonate dehydratase small subunit-like domain-containing protein</fullName>
    </recommendedName>
</protein>
<dbReference type="Gene3D" id="3.50.30.10">
    <property type="entry name" value="Phosphohistidine domain"/>
    <property type="match status" value="1"/>
</dbReference>
<dbReference type="GO" id="GO:0016829">
    <property type="term" value="F:lyase activity"/>
    <property type="evidence" value="ECO:0007669"/>
    <property type="project" value="UniProtKB-KW"/>
</dbReference>
<dbReference type="SUPFAM" id="SSF52016">
    <property type="entry name" value="LeuD/IlvD-like"/>
    <property type="match status" value="1"/>
</dbReference>
<comment type="caution">
    <text evidence="3">The sequence shown here is derived from an EMBL/GenBank/DDBJ whole genome shotgun (WGS) entry which is preliminary data.</text>
</comment>
<reference evidence="3" key="1">
    <citation type="journal article" date="2014" name="Front. Microbiol.">
        <title>High frequency of phylogenetically diverse reductive dehalogenase-homologous genes in deep subseafloor sedimentary metagenomes.</title>
        <authorList>
            <person name="Kawai M."/>
            <person name="Futagami T."/>
            <person name="Toyoda A."/>
            <person name="Takaki Y."/>
            <person name="Nishi S."/>
            <person name="Hori S."/>
            <person name="Arai W."/>
            <person name="Tsubouchi T."/>
            <person name="Morono Y."/>
            <person name="Uchiyama I."/>
            <person name="Ito T."/>
            <person name="Fujiyama A."/>
            <person name="Inagaki F."/>
            <person name="Takami H."/>
        </authorList>
    </citation>
    <scope>NUCLEOTIDE SEQUENCE</scope>
    <source>
        <strain evidence="3">Expedition CK06-06</strain>
    </source>
</reference>
<evidence type="ECO:0000313" key="3">
    <source>
        <dbReference type="EMBL" id="GAH85472.1"/>
    </source>
</evidence>
<keyword evidence="1" id="KW-0456">Lyase</keyword>
<gene>
    <name evidence="3" type="ORF">S03H2_65274</name>
</gene>
<dbReference type="InterPro" id="IPR002840">
    <property type="entry name" value="PMDh-S-like_dom"/>
</dbReference>
<proteinExistence type="predicted"/>
<dbReference type="PANTHER" id="PTHR36577:SF3">
    <property type="entry name" value="DUF521 DOMAIN PROTEIN (AFU_ORTHOLOGUE AFUA_6G00490)"/>
    <property type="match status" value="1"/>
</dbReference>
<name>X1IUW3_9ZZZZ</name>
<evidence type="ECO:0000259" key="2">
    <source>
        <dbReference type="Pfam" id="PF01989"/>
    </source>
</evidence>
<dbReference type="PANTHER" id="PTHR36577">
    <property type="entry name" value="DUF521 DOMAIN PROTEIN (AFU_ORTHOLOGUE AFUA_6G00490)"/>
    <property type="match status" value="1"/>
</dbReference>
<evidence type="ECO:0000256" key="1">
    <source>
        <dbReference type="ARBA" id="ARBA00023239"/>
    </source>
</evidence>
<feature type="domain" description="Phosphomevalonate dehydratase small subunit-like" evidence="2">
    <location>
        <begin position="42"/>
        <end position="110"/>
    </location>
</feature>
<sequence length="148" mass="16382">LTLTKTLKGRSLSNGIVEGEAIVTKQPFSISAAFTFALIQKSKKCKVADRTHELYKKDVKDKILIFPYPIGTTTLGFVLLETIVRKMGPKAIVCEKGEPLMSSGAVAAEIFFDLKFPIIDQIDFSELEKIENNTIVKVNGDEGYIEIL</sequence>
<accession>X1IUW3</accession>
<organism evidence="3">
    <name type="scientific">marine sediment metagenome</name>
    <dbReference type="NCBI Taxonomy" id="412755"/>
    <lineage>
        <taxon>unclassified sequences</taxon>
        <taxon>metagenomes</taxon>
        <taxon>ecological metagenomes</taxon>
    </lineage>
</organism>
<dbReference type="Pfam" id="PF01989">
    <property type="entry name" value="AcnX_swivel_put"/>
    <property type="match status" value="1"/>
</dbReference>
<dbReference type="AlphaFoldDB" id="X1IUW3"/>
<feature type="non-terminal residue" evidence="3">
    <location>
        <position position="1"/>
    </location>
</feature>